<keyword evidence="4" id="KW-1185">Reference proteome</keyword>
<reference evidence="3 4" key="1">
    <citation type="submission" date="2023-02" db="EMBL/GenBank/DDBJ databases">
        <authorList>
            <person name="Maleckis M."/>
        </authorList>
    </citation>
    <scope>NUCLEOTIDE SEQUENCE [LARGE SCALE GENOMIC DNA]</scope>
    <source>
        <strain evidence="3 4">P8-A2</strain>
        <plasmid evidence="3">unnamed2</plasmid>
    </source>
</reference>
<accession>A0ABU3V677</accession>
<feature type="transmembrane region" description="Helical" evidence="2">
    <location>
        <begin position="36"/>
        <end position="56"/>
    </location>
</feature>
<keyword evidence="2" id="KW-0472">Membrane</keyword>
<proteinExistence type="predicted"/>
<feature type="transmembrane region" description="Helical" evidence="2">
    <location>
        <begin position="6"/>
        <end position="24"/>
    </location>
</feature>
<dbReference type="Proteomes" id="UP001257627">
    <property type="component" value="Unassembled WGS sequence"/>
</dbReference>
<evidence type="ECO:0000256" key="1">
    <source>
        <dbReference type="SAM" id="MobiDB-lite"/>
    </source>
</evidence>
<geneLocation type="plasmid" evidence="3">
    <name>unnamed2</name>
</geneLocation>
<keyword evidence="2" id="KW-1133">Transmembrane helix</keyword>
<keyword evidence="2" id="KW-0812">Transmembrane</keyword>
<evidence type="ECO:0000256" key="2">
    <source>
        <dbReference type="SAM" id="Phobius"/>
    </source>
</evidence>
<dbReference type="EMBL" id="JARAKF010000004">
    <property type="protein sequence ID" value="MDU9001603.1"/>
    <property type="molecule type" value="Genomic_DNA"/>
</dbReference>
<feature type="compositionally biased region" description="Low complexity" evidence="1">
    <location>
        <begin position="73"/>
        <end position="82"/>
    </location>
</feature>
<name>A0ABU3V677_9ACTN</name>
<evidence type="ECO:0000313" key="4">
    <source>
        <dbReference type="Proteomes" id="UP001257627"/>
    </source>
</evidence>
<organism evidence="3 4">
    <name type="scientific">Streptomyces mirabilis</name>
    <dbReference type="NCBI Taxonomy" id="68239"/>
    <lineage>
        <taxon>Bacteria</taxon>
        <taxon>Bacillati</taxon>
        <taxon>Actinomycetota</taxon>
        <taxon>Actinomycetes</taxon>
        <taxon>Kitasatosporales</taxon>
        <taxon>Streptomycetaceae</taxon>
        <taxon>Streptomyces</taxon>
    </lineage>
</organism>
<sequence>MTVHIDSVGGVLLVVACVVGYFVYKHTRLTPTGKGDVVGAIACATAVLTALILVLGGDHTDPQTPTPAGGGVSVSSSPILRP</sequence>
<comment type="caution">
    <text evidence="3">The sequence shown here is derived from an EMBL/GenBank/DDBJ whole genome shotgun (WGS) entry which is preliminary data.</text>
</comment>
<feature type="region of interest" description="Disordered" evidence="1">
    <location>
        <begin position="62"/>
        <end position="82"/>
    </location>
</feature>
<gene>
    <name evidence="3" type="ORF">PU648_57260</name>
</gene>
<protein>
    <submittedName>
        <fullName evidence="3">Uncharacterized protein</fullName>
    </submittedName>
</protein>
<dbReference type="RefSeq" id="WP_266945843.1">
    <property type="nucleotide sequence ID" value="NZ_JAPEMK010000006.1"/>
</dbReference>
<evidence type="ECO:0000313" key="3">
    <source>
        <dbReference type="EMBL" id="MDU9001603.1"/>
    </source>
</evidence>
<keyword evidence="3" id="KW-0614">Plasmid</keyword>